<keyword evidence="1" id="KW-0812">Transmembrane</keyword>
<dbReference type="EMBL" id="RBWE01000001">
    <property type="protein sequence ID" value="RKO68016.1"/>
    <property type="molecule type" value="Genomic_DNA"/>
</dbReference>
<feature type="transmembrane region" description="Helical" evidence="1">
    <location>
        <begin position="378"/>
        <end position="396"/>
    </location>
</feature>
<proteinExistence type="predicted"/>
<evidence type="ECO:0000313" key="3">
    <source>
        <dbReference type="Proteomes" id="UP000271256"/>
    </source>
</evidence>
<protein>
    <submittedName>
        <fullName evidence="2">Uncharacterized protein</fullName>
    </submittedName>
</protein>
<feature type="transmembrane region" description="Helical" evidence="1">
    <location>
        <begin position="465"/>
        <end position="485"/>
    </location>
</feature>
<dbReference type="RefSeq" id="WP_121452399.1">
    <property type="nucleotide sequence ID" value="NZ_RBWE01000001.1"/>
</dbReference>
<keyword evidence="1" id="KW-1133">Transmembrane helix</keyword>
<evidence type="ECO:0000256" key="1">
    <source>
        <dbReference type="SAM" id="Phobius"/>
    </source>
</evidence>
<dbReference type="InterPro" id="IPR043748">
    <property type="entry name" value="DUF5693"/>
</dbReference>
<reference evidence="2 3" key="1">
    <citation type="submission" date="2018-10" db="EMBL/GenBank/DDBJ databases">
        <authorList>
            <person name="Grouzdev D.S."/>
            <person name="Krutkina M.S."/>
            <person name="Tourova T.P."/>
            <person name="Nazina T.N."/>
        </authorList>
    </citation>
    <scope>NUCLEOTIDE SEQUENCE [LARGE SCALE GENOMIC DNA]</scope>
    <source>
        <strain evidence="2 3">435</strain>
    </source>
</reference>
<feature type="transmembrane region" description="Helical" evidence="1">
    <location>
        <begin position="578"/>
        <end position="599"/>
    </location>
</feature>
<organism evidence="2 3">
    <name type="scientific">Desulfofundulus salinus</name>
    <dbReference type="NCBI Taxonomy" id="2419843"/>
    <lineage>
        <taxon>Bacteria</taxon>
        <taxon>Bacillati</taxon>
        <taxon>Bacillota</taxon>
        <taxon>Clostridia</taxon>
        <taxon>Eubacteriales</taxon>
        <taxon>Peptococcaceae</taxon>
        <taxon>Desulfofundulus</taxon>
    </lineage>
</organism>
<feature type="transmembrane region" description="Helical" evidence="1">
    <location>
        <begin position="434"/>
        <end position="453"/>
    </location>
</feature>
<feature type="transmembrane region" description="Helical" evidence="1">
    <location>
        <begin position="505"/>
        <end position="524"/>
    </location>
</feature>
<accession>A0A494WWU8</accession>
<sequence length="644" mass="70069">MRQRWYPLLLVFLLLAGVIAAGAAAWQRYRVEAGFRSVEVAMPYEDLNALARLSGRDTLEVMRLFREQGLTTVLFKEPTADELRRAGEIAVMTGQELQLMSPPWLGQLRTGGGIATRDTYLVTSREETFRRLLVQLEARIPGARGYRPAPGVYVVRTSADPGLLSQLGLGFPDGPLQDSARAGLLAMVQVRSWSGATARGIEQALAPLKEIPNLSALAFNDDTLPGYPQKLRALAQVVDQLGVPVAQIEFYPQKGLDKLGVLLDKDVVRLHSISPRDMGRYTPAEALERYRLAAAERNMRVLLVRPFPGAGVRDVLQENLDYISSLKESLQREGLVVGQASTLPALPVSRANLFVMGLGVIAGGLLLAGRLGLRRGELWLLLLAVAAWAGILFVAPSPARKLMALAAVIIFPSLALITNVCARGAPALESAGMLLRTTLASLLGALFTVGFLADAGFMLKLDQFSGVKLAHLAPLVLVAGVFFFLSGPAEPFGKRLERTLNQPVLVKWAALAALLLAVLAVYLVRTGNEGQMATSALELKFRGFLDAVLGVRPRTKEFLLGHPALMLLFYTGYRDNRFLPLLLLGTIGQVSLVNTFAHIHTPLLVSLMRLVNGLWLGILVGLALILVVNLAQHWWRRFSPGDSQ</sequence>
<dbReference type="AlphaFoldDB" id="A0A494WWU8"/>
<feature type="transmembrane region" description="Helical" evidence="1">
    <location>
        <begin position="611"/>
        <end position="635"/>
    </location>
</feature>
<feature type="transmembrane region" description="Helical" evidence="1">
    <location>
        <begin position="402"/>
        <end position="422"/>
    </location>
</feature>
<feature type="transmembrane region" description="Helical" evidence="1">
    <location>
        <begin position="351"/>
        <end position="371"/>
    </location>
</feature>
<keyword evidence="1" id="KW-0472">Membrane</keyword>
<dbReference type="Proteomes" id="UP000271256">
    <property type="component" value="Unassembled WGS sequence"/>
</dbReference>
<name>A0A494WWU8_9FIRM</name>
<dbReference type="OrthoDB" id="3805529at2"/>
<dbReference type="Pfam" id="PF18949">
    <property type="entry name" value="DUF5693"/>
    <property type="match status" value="1"/>
</dbReference>
<keyword evidence="3" id="KW-1185">Reference proteome</keyword>
<comment type="caution">
    <text evidence="2">The sequence shown here is derived from an EMBL/GenBank/DDBJ whole genome shotgun (WGS) entry which is preliminary data.</text>
</comment>
<gene>
    <name evidence="2" type="ORF">D7024_00885</name>
</gene>
<evidence type="ECO:0000313" key="2">
    <source>
        <dbReference type="EMBL" id="RKO68016.1"/>
    </source>
</evidence>